<proteinExistence type="predicted"/>
<reference evidence="1" key="1">
    <citation type="submission" date="2021-07" db="EMBL/GenBank/DDBJ databases">
        <authorList>
            <person name="Branca A.L. A."/>
        </authorList>
    </citation>
    <scope>NUCLEOTIDE SEQUENCE</scope>
</reference>
<evidence type="ECO:0000313" key="1">
    <source>
        <dbReference type="EMBL" id="CAG8228365.1"/>
    </source>
</evidence>
<dbReference type="EMBL" id="CAJVOS010000060">
    <property type="protein sequence ID" value="CAG8228365.1"/>
    <property type="molecule type" value="Genomic_DNA"/>
</dbReference>
<dbReference type="OrthoDB" id="4453902at2759"/>
<keyword evidence="2" id="KW-1185">Reference proteome</keyword>
<gene>
    <name evidence="1" type="ORF">POLS_LOCUS8267</name>
</gene>
<protein>
    <submittedName>
        <fullName evidence="1">Uncharacterized protein</fullName>
    </submittedName>
</protein>
<evidence type="ECO:0000313" key="2">
    <source>
        <dbReference type="Proteomes" id="UP001153618"/>
    </source>
</evidence>
<dbReference type="Proteomes" id="UP001153618">
    <property type="component" value="Unassembled WGS sequence"/>
</dbReference>
<accession>A0A9W4I634</accession>
<comment type="caution">
    <text evidence="1">The sequence shown here is derived from an EMBL/GenBank/DDBJ whole genome shotgun (WGS) entry which is preliminary data.</text>
</comment>
<organism evidence="1 2">
    <name type="scientific">Penicillium olsonii</name>
    <dbReference type="NCBI Taxonomy" id="99116"/>
    <lineage>
        <taxon>Eukaryota</taxon>
        <taxon>Fungi</taxon>
        <taxon>Dikarya</taxon>
        <taxon>Ascomycota</taxon>
        <taxon>Pezizomycotina</taxon>
        <taxon>Eurotiomycetes</taxon>
        <taxon>Eurotiomycetidae</taxon>
        <taxon>Eurotiales</taxon>
        <taxon>Aspergillaceae</taxon>
        <taxon>Penicillium</taxon>
    </lineage>
</organism>
<name>A0A9W4I634_PENOL</name>
<sequence length="321" mass="37063">MGETDPQPRAFLKSLLCELEKSESDFLSSGDLTRLGVKAFQVGLGVDEALQFNPFFFRPHPEKLFEKYPIHPNVDHEWSLREVEYARTLEDFQAGALKDHSPEAARIEYNKYRGVDQHGNYIRDSMEVLDEFDASSQSWAMWTAMDSLIDVGRQGDWPNAHVWGLSILKEDGREHWFPHLPGYQPVIEGYNQHGAPRWSVQESWRWMNHPHSTITCLVNAVYVSDTSQGLTVLELETIVTFLIRRTRHRPFRQCHIHPVLAIFYMGGQMARIMQASLVQCELTLQYSPCWSFNKGDDAPYELFARYDLSVPVDGAFELPIR</sequence>
<dbReference type="AlphaFoldDB" id="A0A9W4I634"/>